<dbReference type="AlphaFoldDB" id="A0A0A1Z0Y6"/>
<organism evidence="3 4">
    <name type="scientific">Pseudomonas fluorescens LMG 5329</name>
    <dbReference type="NCBI Taxonomy" id="1324332"/>
    <lineage>
        <taxon>Bacteria</taxon>
        <taxon>Pseudomonadati</taxon>
        <taxon>Pseudomonadota</taxon>
        <taxon>Gammaproteobacteria</taxon>
        <taxon>Pseudomonadales</taxon>
        <taxon>Pseudomonadaceae</taxon>
        <taxon>Pseudomonas</taxon>
    </lineage>
</organism>
<proteinExistence type="predicted"/>
<dbReference type="Gene3D" id="1.10.443.10">
    <property type="entry name" value="Intergrase catalytic core"/>
    <property type="match status" value="1"/>
</dbReference>
<evidence type="ECO:0000313" key="4">
    <source>
        <dbReference type="Proteomes" id="UP000030060"/>
    </source>
</evidence>
<accession>A0A0A1Z0Y6</accession>
<reference evidence="3 4" key="1">
    <citation type="journal article" date="2013" name="Genome Announc.">
        <title>Draft Genome Sequence of Pseudomonas fluorescens LMG 5329, a White Line-Inducing Principle-Producing Bioindicator for the Mushroom Pathogen Pseudomonas tolaasii.</title>
        <authorList>
            <person name="Ghequire M.G."/>
            <person name="Rokni-Zadeh H."/>
            <person name="Zarrineh P."/>
            <person name="De Mot R."/>
        </authorList>
    </citation>
    <scope>NUCLEOTIDE SEQUENCE [LARGE SCALE GENOMIC DNA]</scope>
    <source>
        <strain evidence="3 4">LMG 5329</strain>
    </source>
</reference>
<dbReference type="Proteomes" id="UP000030060">
    <property type="component" value="Unassembled WGS sequence"/>
</dbReference>
<dbReference type="InterPro" id="IPR011010">
    <property type="entry name" value="DNA_brk_join_enz"/>
</dbReference>
<dbReference type="RefSeq" id="WP_038847121.1">
    <property type="nucleotide sequence ID" value="NZ_ASGY01000114.1"/>
</dbReference>
<dbReference type="InterPro" id="IPR002104">
    <property type="entry name" value="Integrase_catalytic"/>
</dbReference>
<dbReference type="GO" id="GO:0006310">
    <property type="term" value="P:DNA recombination"/>
    <property type="evidence" value="ECO:0007669"/>
    <property type="project" value="UniProtKB-KW"/>
</dbReference>
<dbReference type="EMBL" id="ASGY01000114">
    <property type="protein sequence ID" value="KGE66919.1"/>
    <property type="molecule type" value="Genomic_DNA"/>
</dbReference>
<dbReference type="GO" id="GO:0015074">
    <property type="term" value="P:DNA integration"/>
    <property type="evidence" value="ECO:0007669"/>
    <property type="project" value="InterPro"/>
</dbReference>
<dbReference type="GO" id="GO:0003677">
    <property type="term" value="F:DNA binding"/>
    <property type="evidence" value="ECO:0007669"/>
    <property type="project" value="InterPro"/>
</dbReference>
<gene>
    <name evidence="3" type="ORF">K814_0116195</name>
</gene>
<dbReference type="OrthoDB" id="8368662at2"/>
<protein>
    <submittedName>
        <fullName evidence="3">Site-specific recombinase</fullName>
    </submittedName>
</protein>
<comment type="caution">
    <text evidence="3">The sequence shown here is derived from an EMBL/GenBank/DDBJ whole genome shotgun (WGS) entry which is preliminary data.</text>
</comment>
<name>A0A0A1Z0Y6_PSEFL</name>
<evidence type="ECO:0000256" key="1">
    <source>
        <dbReference type="ARBA" id="ARBA00023172"/>
    </source>
</evidence>
<dbReference type="InterPro" id="IPR013762">
    <property type="entry name" value="Integrase-like_cat_sf"/>
</dbReference>
<evidence type="ECO:0000259" key="2">
    <source>
        <dbReference type="PROSITE" id="PS51898"/>
    </source>
</evidence>
<dbReference type="SUPFAM" id="SSF56349">
    <property type="entry name" value="DNA breaking-rejoining enzymes"/>
    <property type="match status" value="1"/>
</dbReference>
<dbReference type="PROSITE" id="PS51898">
    <property type="entry name" value="TYR_RECOMBINASE"/>
    <property type="match status" value="1"/>
</dbReference>
<feature type="domain" description="Tyr recombinase" evidence="2">
    <location>
        <begin position="171"/>
        <end position="372"/>
    </location>
</feature>
<keyword evidence="1" id="KW-0233">DNA recombination</keyword>
<evidence type="ECO:0000313" key="3">
    <source>
        <dbReference type="EMBL" id="KGE66919.1"/>
    </source>
</evidence>
<sequence>MTKSADQEHASPPSSLPAYVFRGPAHVAIRTRTNDQPRYVDTRLKVWTWYDGGVALKIDWVELALAPELTEIAKGFMAYSLEKYAPQTAFMFARFLVYLSSTNLAQHFPWGQQNFIAKLEDFKQVRHNLIGLRRFYRWAMDRGINGFDPITYLKIKEVKSDRVDPYARIFLSQSGLELDEEVRLLKRIEREPKSDSWEDVQLNIVLHLGFELAPRSIQFHSLDIADFEFIESAGHEKYYTLWLPMAKKVGQRRPERRPRKITTRLGEKISRHVLEIQRRFGSDCEPLFVNPCGRRLSVIEIGTGLKYELREAGIDRPNQVSMLLRHHLGQGLADQGTPADMIAELLGHNSTVAARAYVTATPNIARIKEKALGKSPAYQRIMRSLLTGKIVQRRDATPEAAVRGVIDTQYIGDIGACALPVHTHCPYNPIYACYTCKKFHPFADGRHEQVKDALQREAQRFIDMAEQAGDLSHNRPLAQHQTTILAVSATIERCRQHTEGAEGDAV</sequence>